<keyword evidence="2" id="KW-0812">Transmembrane</keyword>
<keyword evidence="2" id="KW-0472">Membrane</keyword>
<reference evidence="3 4" key="1">
    <citation type="submission" date="2018-08" db="EMBL/GenBank/DDBJ databases">
        <title>A genome reference for cultivated species of the human gut microbiota.</title>
        <authorList>
            <person name="Zou Y."/>
            <person name="Xue W."/>
            <person name="Luo G."/>
        </authorList>
    </citation>
    <scope>NUCLEOTIDE SEQUENCE [LARGE SCALE GENOMIC DNA]</scope>
    <source>
        <strain evidence="3 4">OM08-13BH</strain>
    </source>
</reference>
<evidence type="ECO:0000313" key="4">
    <source>
        <dbReference type="Proteomes" id="UP000261003"/>
    </source>
</evidence>
<accession>A0A3E4WJQ4</accession>
<feature type="transmembrane region" description="Helical" evidence="2">
    <location>
        <begin position="138"/>
        <end position="160"/>
    </location>
</feature>
<proteinExistence type="predicted"/>
<evidence type="ECO:0000256" key="1">
    <source>
        <dbReference type="SAM" id="Coils"/>
    </source>
</evidence>
<gene>
    <name evidence="3" type="ORF">DXC16_14600</name>
</gene>
<evidence type="ECO:0000256" key="2">
    <source>
        <dbReference type="SAM" id="Phobius"/>
    </source>
</evidence>
<keyword evidence="1" id="KW-0175">Coiled coil</keyword>
<name>A0A3E4WJQ4_PHOVU</name>
<feature type="coiled-coil region" evidence="1">
    <location>
        <begin position="105"/>
        <end position="132"/>
    </location>
</feature>
<evidence type="ECO:0008006" key="5">
    <source>
        <dbReference type="Google" id="ProtNLM"/>
    </source>
</evidence>
<dbReference type="Proteomes" id="UP000261003">
    <property type="component" value="Unassembled WGS sequence"/>
</dbReference>
<evidence type="ECO:0000313" key="3">
    <source>
        <dbReference type="EMBL" id="RGM42483.1"/>
    </source>
</evidence>
<dbReference type="RefSeq" id="WP_117720371.1">
    <property type="nucleotide sequence ID" value="NZ_QSTG01000025.1"/>
</dbReference>
<feature type="transmembrane region" description="Helical" evidence="2">
    <location>
        <begin position="172"/>
        <end position="194"/>
    </location>
</feature>
<dbReference type="EMBL" id="QSTG01000025">
    <property type="protein sequence ID" value="RGM42483.1"/>
    <property type="molecule type" value="Genomic_DNA"/>
</dbReference>
<keyword evidence="2" id="KW-1133">Transmembrane helix</keyword>
<sequence>MSKDIMGISRIQEEINNASEVQSAAELLQEVKKCSRQLVAVCDATETLCEKTDKLDTTLDKRLDDIRNASTVVIPPETIQHLTEVQNNFCRMFSDTIEKQGTELVGQLDNRYQKMERRIAEHERVIRKQTERITVPDNLFYCFATTFVLLAMFFGIVFWVNCEFFHIKRLQSLSWIFLAFMVISNSAIIGFTVWHNHRR</sequence>
<dbReference type="AlphaFoldDB" id="A0A3E4WJQ4"/>
<protein>
    <recommendedName>
        <fullName evidence="5">Transmembrane protein</fullName>
    </recommendedName>
</protein>
<organism evidence="3 4">
    <name type="scientific">Phocaeicola vulgatus</name>
    <name type="common">Bacteroides vulgatus</name>
    <dbReference type="NCBI Taxonomy" id="821"/>
    <lineage>
        <taxon>Bacteria</taxon>
        <taxon>Pseudomonadati</taxon>
        <taxon>Bacteroidota</taxon>
        <taxon>Bacteroidia</taxon>
        <taxon>Bacteroidales</taxon>
        <taxon>Bacteroidaceae</taxon>
        <taxon>Phocaeicola</taxon>
    </lineage>
</organism>
<comment type="caution">
    <text evidence="3">The sequence shown here is derived from an EMBL/GenBank/DDBJ whole genome shotgun (WGS) entry which is preliminary data.</text>
</comment>